<organism evidence="2">
    <name type="scientific">Alexandrium catenella</name>
    <name type="common">Red tide dinoflagellate</name>
    <name type="synonym">Gonyaulax catenella</name>
    <dbReference type="NCBI Taxonomy" id="2925"/>
    <lineage>
        <taxon>Eukaryota</taxon>
        <taxon>Sar</taxon>
        <taxon>Alveolata</taxon>
        <taxon>Dinophyceae</taxon>
        <taxon>Gonyaulacales</taxon>
        <taxon>Pyrocystaceae</taxon>
        <taxon>Alexandrium</taxon>
    </lineage>
</organism>
<evidence type="ECO:0000256" key="1">
    <source>
        <dbReference type="SAM" id="MobiDB-lite"/>
    </source>
</evidence>
<dbReference type="AlphaFoldDB" id="A0A7S1Q8H5"/>
<proteinExistence type="predicted"/>
<feature type="compositionally biased region" description="Pro residues" evidence="1">
    <location>
        <begin position="437"/>
        <end position="455"/>
    </location>
</feature>
<protein>
    <submittedName>
        <fullName evidence="2">Uncharacterized protein</fullName>
    </submittedName>
</protein>
<accession>A0A7S1Q8H5</accession>
<name>A0A7S1Q8H5_ALECA</name>
<evidence type="ECO:0000313" key="2">
    <source>
        <dbReference type="EMBL" id="CAD9122709.1"/>
    </source>
</evidence>
<dbReference type="EMBL" id="HBGE01030040">
    <property type="protein sequence ID" value="CAD9122709.1"/>
    <property type="molecule type" value="Transcribed_RNA"/>
</dbReference>
<gene>
    <name evidence="2" type="ORF">ACAT0790_LOCUS18083</name>
</gene>
<feature type="region of interest" description="Disordered" evidence="1">
    <location>
        <begin position="436"/>
        <end position="463"/>
    </location>
</feature>
<reference evidence="2" key="1">
    <citation type="submission" date="2021-01" db="EMBL/GenBank/DDBJ databases">
        <authorList>
            <person name="Corre E."/>
            <person name="Pelletier E."/>
            <person name="Niang G."/>
            <person name="Scheremetjew M."/>
            <person name="Finn R."/>
            <person name="Kale V."/>
            <person name="Holt S."/>
            <person name="Cochrane G."/>
            <person name="Meng A."/>
            <person name="Brown T."/>
            <person name="Cohen L."/>
        </authorList>
    </citation>
    <scope>NUCLEOTIDE SEQUENCE</scope>
    <source>
        <strain evidence="2">OF101</strain>
    </source>
</reference>
<sequence>MDDGAEFLAQRIACGKQIASQPWPLEGETVVIAYDWNGPKFYGSEAFLSLVAGEKVMVTYKNREGLLYGNVVDPPSDRTGWFGGKGLTATLEVVVPVPVGPTRPIANVPHGPPGMEESVTAGNGDGAEGEVEAYIARHGIDTSAAQALRELDPETQMQVILSDLTNCRNPSAVLLCRIDRARGAVPQASAMATYKPPPLGVSQARSRSPPRRAAVVPQAGGYDQARLALQNQQPLAQPATPEAVEEFILANSLDEKAAEALRSTTPENQGALIEIELTNCRNPSAVVVSRLQSLGNVTAAATHVESYIEEFALDEKCAAELRSLTPAEQQQVCEARPTNARNPSAVVNSRIQAVRNQMQQSGAVEEYIARNGIDDSVAQNLRGQHPEVQRQIINSDLSNCRNPSAVLLSRIRSAEAQYNATAGPMVAAAQYGAPVGVVPPPPQRPPPQPRPPSLPPRGVQASSNGQVEAFVQRNNIDAEGRQALLALPPNLQQEVMQRGEISSNCRNPSKVLVSRIRQLSATF</sequence>